<keyword evidence="1" id="KW-0732">Signal</keyword>
<dbReference type="Proteomes" id="UP000801492">
    <property type="component" value="Unassembled WGS sequence"/>
</dbReference>
<proteinExistence type="predicted"/>
<feature type="chain" id="PRO_5035453971" evidence="1">
    <location>
        <begin position="19"/>
        <end position="166"/>
    </location>
</feature>
<evidence type="ECO:0000313" key="2">
    <source>
        <dbReference type="EMBL" id="KAF2904119.1"/>
    </source>
</evidence>
<evidence type="ECO:0000313" key="3">
    <source>
        <dbReference type="Proteomes" id="UP000801492"/>
    </source>
</evidence>
<dbReference type="AlphaFoldDB" id="A0A8K0DE62"/>
<name>A0A8K0DE62_IGNLU</name>
<organism evidence="2 3">
    <name type="scientific">Ignelater luminosus</name>
    <name type="common">Cucubano</name>
    <name type="synonym">Pyrophorus luminosus</name>
    <dbReference type="NCBI Taxonomy" id="2038154"/>
    <lineage>
        <taxon>Eukaryota</taxon>
        <taxon>Metazoa</taxon>
        <taxon>Ecdysozoa</taxon>
        <taxon>Arthropoda</taxon>
        <taxon>Hexapoda</taxon>
        <taxon>Insecta</taxon>
        <taxon>Pterygota</taxon>
        <taxon>Neoptera</taxon>
        <taxon>Endopterygota</taxon>
        <taxon>Coleoptera</taxon>
        <taxon>Polyphaga</taxon>
        <taxon>Elateriformia</taxon>
        <taxon>Elateroidea</taxon>
        <taxon>Elateridae</taxon>
        <taxon>Agrypninae</taxon>
        <taxon>Pyrophorini</taxon>
        <taxon>Ignelater</taxon>
    </lineage>
</organism>
<accession>A0A8K0DE62</accession>
<comment type="caution">
    <text evidence="2">The sequence shown here is derived from an EMBL/GenBank/DDBJ whole genome shotgun (WGS) entry which is preliminary data.</text>
</comment>
<feature type="non-terminal residue" evidence="2">
    <location>
        <position position="1"/>
    </location>
</feature>
<feature type="signal peptide" evidence="1">
    <location>
        <begin position="1"/>
        <end position="18"/>
    </location>
</feature>
<dbReference type="OrthoDB" id="6754120at2759"/>
<gene>
    <name evidence="2" type="ORF">ILUMI_02054</name>
</gene>
<reference evidence="2" key="1">
    <citation type="submission" date="2019-08" db="EMBL/GenBank/DDBJ databases">
        <title>The genome of the North American firefly Photinus pyralis.</title>
        <authorList>
            <consortium name="Photinus pyralis genome working group"/>
            <person name="Fallon T.R."/>
            <person name="Sander Lower S.E."/>
            <person name="Weng J.-K."/>
        </authorList>
    </citation>
    <scope>NUCLEOTIDE SEQUENCE</scope>
    <source>
        <strain evidence="2">TRF0915ILg1</strain>
        <tissue evidence="2">Whole body</tissue>
    </source>
</reference>
<evidence type="ECO:0000256" key="1">
    <source>
        <dbReference type="SAM" id="SignalP"/>
    </source>
</evidence>
<sequence>MKWIFVFLITAAVTLILATKDELKITQEMLDDYDKSLLTITEFGVYKVNRTLNGLKANFTLLRKVDESAMIWVKAYKFLSNTYRLTAIQFAAPIVVMLKSKDFDLESLFLNYTKPPLVWPLNVGVSYVIKGWYPDSRKFPQNLLEGRWKVQTSIVLKDERKVCEFS</sequence>
<keyword evidence="3" id="KW-1185">Reference proteome</keyword>
<protein>
    <submittedName>
        <fullName evidence="2">Uncharacterized protein</fullName>
    </submittedName>
</protein>
<dbReference type="EMBL" id="VTPC01000853">
    <property type="protein sequence ID" value="KAF2904119.1"/>
    <property type="molecule type" value="Genomic_DNA"/>
</dbReference>